<dbReference type="AlphaFoldDB" id="A0A4S4BJR3"/>
<accession>A0A4S4BJR3</accession>
<dbReference type="InterPro" id="IPR051533">
    <property type="entry name" value="WaaL-like"/>
</dbReference>
<keyword evidence="1" id="KW-1133">Transmembrane helix</keyword>
<dbReference type="PANTHER" id="PTHR37422:SF13">
    <property type="entry name" value="LIPOPOLYSACCHARIDE BIOSYNTHESIS PROTEIN PA4999-RELATED"/>
    <property type="match status" value="1"/>
</dbReference>
<feature type="transmembrane region" description="Helical" evidence="1">
    <location>
        <begin position="178"/>
        <end position="195"/>
    </location>
</feature>
<keyword evidence="1" id="KW-0812">Transmembrane</keyword>
<feature type="transmembrane region" description="Helical" evidence="1">
    <location>
        <begin position="257"/>
        <end position="275"/>
    </location>
</feature>
<dbReference type="PANTHER" id="PTHR37422">
    <property type="entry name" value="TEICHURONIC ACID BIOSYNTHESIS PROTEIN TUAE"/>
    <property type="match status" value="1"/>
</dbReference>
<keyword evidence="3" id="KW-1185">Reference proteome</keyword>
<proteinExistence type="predicted"/>
<dbReference type="RefSeq" id="WP_136372255.1">
    <property type="nucleotide sequence ID" value="NZ_SSOB01000036.1"/>
</dbReference>
<feature type="transmembrane region" description="Helical" evidence="1">
    <location>
        <begin position="236"/>
        <end position="252"/>
    </location>
</feature>
<dbReference type="OrthoDB" id="1493313at2"/>
<sequence>MNIAVRRLNKRFLQQGIIIGALLAVSALLGRVALHPGSVRLLITATVVVVFAAIQIKSPRAALLSLMVFLPFVGFIRRALIPVAGWNSLDTLLVISPIVVLLLSLNWLTRKYIQREAIEDDTKLFKLVRVMLVIDLIQVFNPLQGSLFVGLSGIIYYIVPILMMLLGREYLNDKAIRMLFGIVFVIGLLAALYGYKQYWFGFYSFEEEWIRLSGYVALQVYTMVRPIGFFTNAAEYAHYLSIAIVIGWGYFLRGAAGIRLVAMSGVILMYTALFIESSRSAIVTCTAALFLMTVVCAKKTSSKALLTLFAVGVLVALFFSMQKLGHDNGLITHSVSGLTDPMGEDSTLPGHIEYMFKGFKEGFSNPLGYGLGVTTIASGKFGGMALSSEIDWSNQFIATGLFGGAIYLLVFFRTLFLGIARANGGSMIPLIIMGMLVSEAGQWLTGGHYAVVAVLWLAIGYLDRSSAIPPLARRSTP</sequence>
<gene>
    <name evidence="2" type="ORF">E6C55_23425</name>
</gene>
<feature type="transmembrane region" description="Helical" evidence="1">
    <location>
        <begin position="61"/>
        <end position="80"/>
    </location>
</feature>
<feature type="transmembrane region" description="Helical" evidence="1">
    <location>
        <begin position="92"/>
        <end position="112"/>
    </location>
</feature>
<dbReference type="Proteomes" id="UP000310636">
    <property type="component" value="Unassembled WGS sequence"/>
</dbReference>
<keyword evidence="1" id="KW-0472">Membrane</keyword>
<evidence type="ECO:0000313" key="3">
    <source>
        <dbReference type="Proteomes" id="UP000310636"/>
    </source>
</evidence>
<comment type="caution">
    <text evidence="2">The sequence shown here is derived from an EMBL/GenBank/DDBJ whole genome shotgun (WGS) entry which is preliminary data.</text>
</comment>
<feature type="transmembrane region" description="Helical" evidence="1">
    <location>
        <begin position="12"/>
        <end position="32"/>
    </location>
</feature>
<evidence type="ECO:0000256" key="1">
    <source>
        <dbReference type="SAM" id="Phobius"/>
    </source>
</evidence>
<feature type="transmembrane region" description="Helical" evidence="1">
    <location>
        <begin position="304"/>
        <end position="321"/>
    </location>
</feature>
<feature type="transmembrane region" description="Helical" evidence="1">
    <location>
        <begin position="147"/>
        <end position="166"/>
    </location>
</feature>
<reference evidence="2 3" key="1">
    <citation type="submission" date="2019-04" db="EMBL/GenBank/DDBJ databases">
        <title>Cohnella sp. nov. isolated from preserved vegetables.</title>
        <authorList>
            <person name="Lin S.-Y."/>
            <person name="Hung M.-H."/>
            <person name="Young C.-C."/>
        </authorList>
    </citation>
    <scope>NUCLEOTIDE SEQUENCE [LARGE SCALE GENOMIC DNA]</scope>
    <source>
        <strain evidence="2 3">CC-MHH1044</strain>
    </source>
</reference>
<name>A0A4S4BJR3_9BACL</name>
<dbReference type="EMBL" id="SSOB01000036">
    <property type="protein sequence ID" value="THF74903.1"/>
    <property type="molecule type" value="Genomic_DNA"/>
</dbReference>
<feature type="transmembrane region" description="Helical" evidence="1">
    <location>
        <begin position="443"/>
        <end position="462"/>
    </location>
</feature>
<feature type="transmembrane region" description="Helical" evidence="1">
    <location>
        <begin position="392"/>
        <end position="412"/>
    </location>
</feature>
<evidence type="ECO:0008006" key="4">
    <source>
        <dbReference type="Google" id="ProtNLM"/>
    </source>
</evidence>
<evidence type="ECO:0000313" key="2">
    <source>
        <dbReference type="EMBL" id="THF74903.1"/>
    </source>
</evidence>
<organism evidence="2 3">
    <name type="scientific">Cohnella fermenti</name>
    <dbReference type="NCBI Taxonomy" id="2565925"/>
    <lineage>
        <taxon>Bacteria</taxon>
        <taxon>Bacillati</taxon>
        <taxon>Bacillota</taxon>
        <taxon>Bacilli</taxon>
        <taxon>Bacillales</taxon>
        <taxon>Paenibacillaceae</taxon>
        <taxon>Cohnella</taxon>
    </lineage>
</organism>
<protein>
    <recommendedName>
        <fullName evidence="4">O-antigen ligase domain-containing protein</fullName>
    </recommendedName>
</protein>
<feature type="transmembrane region" description="Helical" evidence="1">
    <location>
        <begin position="38"/>
        <end position="54"/>
    </location>
</feature>